<evidence type="ECO:0000256" key="7">
    <source>
        <dbReference type="ARBA" id="ARBA00023029"/>
    </source>
</evidence>
<dbReference type="InterPro" id="IPR020568">
    <property type="entry name" value="Ribosomal_Su5_D2-typ_SF"/>
</dbReference>
<keyword evidence="5" id="KW-0547">Nucleotide-binding</keyword>
<dbReference type="GO" id="GO:0005524">
    <property type="term" value="F:ATP binding"/>
    <property type="evidence" value="ECO:0007669"/>
    <property type="project" value="UniProtKB-KW"/>
</dbReference>
<evidence type="ECO:0000313" key="12">
    <source>
        <dbReference type="Proteomes" id="UP000193866"/>
    </source>
</evidence>
<proteinExistence type="inferred from homology"/>
<dbReference type="PANTHER" id="PTHR45866:SF1">
    <property type="entry name" value="DNA GYRASE SUBUNIT B, MITOCHONDRIAL"/>
    <property type="match status" value="1"/>
</dbReference>
<sequence length="406" mass="44900">MGGAHHCAVAEPKEDLDESPLRIENHHPQQLEFPEWIRSNADRFVYTDERGLHYLLWRLIDNAVGEAAAGHATAVTVRLLDDGGVEVSDNGRGISAGEPDPFLPTTYRVAAAWTPDWDDTSDRCFGTFGGTRSAGIWIVNALSTRLEVESTHADRHWISRYERSGSGAFEIGDTASATGTTVRFWADRAVFGAADYDFNTVTRRLHQLAFLNSGLTIGIVDERRPEPPRSYTFCFTDGLTGMVKKLNRTRVPIHEDVIHFCGRGAAGDVEVAMQWTGGYSARVSTFADNADTSDYLSSHENGFRTALTDVISRYARDRKLMRDTEPDLSPDDICEGLTAVVVVRHAEPGSLVNHEVKTAVQDLCKHHLTRWLESNPIDADAITEKAIRAADCRRTPVRTGCGRMLG</sequence>
<dbReference type="OrthoDB" id="4010292at2"/>
<feature type="domain" description="Histidine kinase/HSP90-like ATPase" evidence="10">
    <location>
        <begin position="47"/>
        <end position="190"/>
    </location>
</feature>
<dbReference type="InterPro" id="IPR013506">
    <property type="entry name" value="Topo_IIA_bsu_dom2"/>
</dbReference>
<dbReference type="GO" id="GO:0003918">
    <property type="term" value="F:DNA topoisomerase type II (double strand cut, ATP-hydrolyzing) activity"/>
    <property type="evidence" value="ECO:0007669"/>
    <property type="project" value="UniProtKB-EC"/>
</dbReference>
<dbReference type="PANTHER" id="PTHR45866">
    <property type="entry name" value="DNA GYRASE/TOPOISOMERASE SUBUNIT B"/>
    <property type="match status" value="1"/>
</dbReference>
<dbReference type="GO" id="GO:0003677">
    <property type="term" value="F:DNA binding"/>
    <property type="evidence" value="ECO:0007669"/>
    <property type="project" value="UniProtKB-KW"/>
</dbReference>
<dbReference type="SMART" id="SM00387">
    <property type="entry name" value="HATPase_c"/>
    <property type="match status" value="1"/>
</dbReference>
<dbReference type="SUPFAM" id="SSF54211">
    <property type="entry name" value="Ribosomal protein S5 domain 2-like"/>
    <property type="match status" value="1"/>
</dbReference>
<dbReference type="Gene3D" id="3.30.565.10">
    <property type="entry name" value="Histidine kinase-like ATPase, C-terminal domain"/>
    <property type="match status" value="1"/>
</dbReference>
<dbReference type="SUPFAM" id="SSF55874">
    <property type="entry name" value="ATPase domain of HSP90 chaperone/DNA topoisomerase II/histidine kinase"/>
    <property type="match status" value="1"/>
</dbReference>
<accession>A0A1X1YNV8</accession>
<evidence type="ECO:0000259" key="10">
    <source>
        <dbReference type="SMART" id="SM00387"/>
    </source>
</evidence>
<evidence type="ECO:0000256" key="4">
    <source>
        <dbReference type="ARBA" id="ARBA00012895"/>
    </source>
</evidence>
<keyword evidence="8" id="KW-0238">DNA-binding</keyword>
<protein>
    <recommendedName>
        <fullName evidence="4">DNA topoisomerase (ATP-hydrolyzing)</fullName>
        <ecNumber evidence="4">5.6.2.2</ecNumber>
    </recommendedName>
</protein>
<comment type="catalytic activity">
    <reaction evidence="1">
        <text>ATP-dependent breakage, passage and rejoining of double-stranded DNA.</text>
        <dbReference type="EC" id="5.6.2.2"/>
    </reaction>
</comment>
<keyword evidence="7" id="KW-0799">Topoisomerase</keyword>
<evidence type="ECO:0000256" key="6">
    <source>
        <dbReference type="ARBA" id="ARBA00022840"/>
    </source>
</evidence>
<comment type="similarity">
    <text evidence="3">Belongs to the type II topoisomerase GyrB family.</text>
</comment>
<keyword evidence="6" id="KW-0067">ATP-binding</keyword>
<dbReference type="Pfam" id="PF02518">
    <property type="entry name" value="HATPase_c"/>
    <property type="match status" value="1"/>
</dbReference>
<reference evidence="11 12" key="1">
    <citation type="submission" date="2016-01" db="EMBL/GenBank/DDBJ databases">
        <title>The new phylogeny of the genus Mycobacterium.</title>
        <authorList>
            <person name="Tarcisio F."/>
            <person name="Conor M."/>
            <person name="Antonella G."/>
            <person name="Elisabetta G."/>
            <person name="Giulia F.S."/>
            <person name="Sara T."/>
            <person name="Anna F."/>
            <person name="Clotilde B."/>
            <person name="Roberto B."/>
            <person name="Veronica D.S."/>
            <person name="Fabio R."/>
            <person name="Monica P."/>
            <person name="Olivier J."/>
            <person name="Enrico T."/>
            <person name="Nicola S."/>
        </authorList>
    </citation>
    <scope>NUCLEOTIDE SEQUENCE [LARGE SCALE GENOMIC DNA]</scope>
    <source>
        <strain evidence="11 12">DSM 45394</strain>
    </source>
</reference>
<dbReference type="InterPro" id="IPR014721">
    <property type="entry name" value="Ribsml_uS5_D2-typ_fold_subgr"/>
</dbReference>
<keyword evidence="12" id="KW-1185">Reference proteome</keyword>
<dbReference type="InterPro" id="IPR001241">
    <property type="entry name" value="Topo_IIA"/>
</dbReference>
<gene>
    <name evidence="11" type="ORF">AWC16_06135</name>
</gene>
<evidence type="ECO:0000256" key="5">
    <source>
        <dbReference type="ARBA" id="ARBA00022741"/>
    </source>
</evidence>
<evidence type="ECO:0000256" key="3">
    <source>
        <dbReference type="ARBA" id="ARBA00010708"/>
    </source>
</evidence>
<evidence type="ECO:0000256" key="9">
    <source>
        <dbReference type="ARBA" id="ARBA00023235"/>
    </source>
</evidence>
<evidence type="ECO:0000256" key="1">
    <source>
        <dbReference type="ARBA" id="ARBA00000185"/>
    </source>
</evidence>
<dbReference type="EMBL" id="LQPG01000010">
    <property type="protein sequence ID" value="ORW12742.1"/>
    <property type="molecule type" value="Genomic_DNA"/>
</dbReference>
<comment type="cofactor">
    <cofactor evidence="2">
        <name>Mg(2+)</name>
        <dbReference type="ChEBI" id="CHEBI:18420"/>
    </cofactor>
</comment>
<dbReference type="PRINTS" id="PR01159">
    <property type="entry name" value="DNAGYRASEB"/>
</dbReference>
<dbReference type="STRING" id="1108812.AWC16_06135"/>
<dbReference type="PRINTS" id="PR00418">
    <property type="entry name" value="TPI2FAMILY"/>
</dbReference>
<comment type="caution">
    <text evidence="11">The sequence shown here is derived from an EMBL/GenBank/DDBJ whole genome shotgun (WGS) entry which is preliminary data.</text>
</comment>
<dbReference type="AlphaFoldDB" id="A0A1X1YNV8"/>
<name>A0A1X1YNV8_9MYCO</name>
<organism evidence="11 12">
    <name type="scientific">Mycolicibacter longobardus</name>
    <dbReference type="NCBI Taxonomy" id="1108812"/>
    <lineage>
        <taxon>Bacteria</taxon>
        <taxon>Bacillati</taxon>
        <taxon>Actinomycetota</taxon>
        <taxon>Actinomycetes</taxon>
        <taxon>Mycobacteriales</taxon>
        <taxon>Mycobacteriaceae</taxon>
        <taxon>Mycolicibacter</taxon>
    </lineage>
</organism>
<evidence type="ECO:0000256" key="2">
    <source>
        <dbReference type="ARBA" id="ARBA00001946"/>
    </source>
</evidence>
<dbReference type="Proteomes" id="UP000193866">
    <property type="component" value="Unassembled WGS sequence"/>
</dbReference>
<dbReference type="EC" id="5.6.2.2" evidence="4"/>
<dbReference type="Pfam" id="PF00204">
    <property type="entry name" value="DNA_gyraseB"/>
    <property type="match status" value="1"/>
</dbReference>
<dbReference type="RefSeq" id="WP_085263626.1">
    <property type="nucleotide sequence ID" value="NZ_JACKVG010000012.1"/>
</dbReference>
<evidence type="ECO:0000256" key="8">
    <source>
        <dbReference type="ARBA" id="ARBA00023125"/>
    </source>
</evidence>
<dbReference type="GO" id="GO:0006265">
    <property type="term" value="P:DNA topological change"/>
    <property type="evidence" value="ECO:0007669"/>
    <property type="project" value="InterPro"/>
</dbReference>
<dbReference type="InterPro" id="IPR036890">
    <property type="entry name" value="HATPase_C_sf"/>
</dbReference>
<evidence type="ECO:0000313" key="11">
    <source>
        <dbReference type="EMBL" id="ORW12742.1"/>
    </source>
</evidence>
<keyword evidence="9" id="KW-0413">Isomerase</keyword>
<dbReference type="InterPro" id="IPR003594">
    <property type="entry name" value="HATPase_dom"/>
</dbReference>
<dbReference type="InterPro" id="IPR000565">
    <property type="entry name" value="Topo_IIA_B"/>
</dbReference>
<dbReference type="SMART" id="SM00433">
    <property type="entry name" value="TOP2c"/>
    <property type="match status" value="1"/>
</dbReference>
<dbReference type="Gene3D" id="3.30.230.10">
    <property type="match status" value="1"/>
</dbReference>